<sequence length="334" mass="35173">MSHANHTLWMERFRARAKELQRHIVLPEGREDRTLQAAQLLLDQGLCRLTILGDPAAMAARGADLGLSLKGATLVEPATSPLLQELAGAYFERRKAKGITEAQALESVHNPLWFGAMLVQNGHCDGMVAGALNTTAETVRACLQAIGAAKGIKTVSSFFLMIHPDSTFGEQGAVIFSDCAVVPDPTPEQLADIAIAAAENARSVMGVEPRVALLSFSTRGSAEHPCVDKVRAALAIVKERRPDLAVDGELQADASLLPSVGQKKAPGSPVAGRANVLVFPDLDAGNISYKIAERMGGCAAIGPFLQGLAKPANDLSRGCSAQDIADTVVLTALQ</sequence>
<dbReference type="SUPFAM" id="SSF53659">
    <property type="entry name" value="Isocitrate/Isopropylmalate dehydrogenase-like"/>
    <property type="match status" value="1"/>
</dbReference>
<protein>
    <recommendedName>
        <fullName evidence="5">Phosphate acetyltransferase</fullName>
        <ecNumber evidence="4">2.3.1.8</ecNumber>
    </recommendedName>
    <alternativeName>
        <fullName evidence="8">Phosphotransacetylase</fullName>
    </alternativeName>
</protein>
<evidence type="ECO:0000313" key="11">
    <source>
        <dbReference type="Proteomes" id="UP000709959"/>
    </source>
</evidence>
<dbReference type="Proteomes" id="UP000709959">
    <property type="component" value="Unassembled WGS sequence"/>
</dbReference>
<keyword evidence="7 10" id="KW-0012">Acyltransferase</keyword>
<dbReference type="InterPro" id="IPR004614">
    <property type="entry name" value="P_AcTrfase"/>
</dbReference>
<dbReference type="NCBIfam" id="TIGR00651">
    <property type="entry name" value="pta"/>
    <property type="match status" value="1"/>
</dbReference>
<dbReference type="NCBIfam" id="NF007233">
    <property type="entry name" value="PRK09653.1"/>
    <property type="match status" value="1"/>
</dbReference>
<dbReference type="InterPro" id="IPR050500">
    <property type="entry name" value="Phos_Acetyltrans/Butyryltrans"/>
</dbReference>
<keyword evidence="6 10" id="KW-0808">Transferase</keyword>
<feature type="domain" description="Phosphate acetyl/butaryl transferase" evidence="9">
    <location>
        <begin position="10"/>
        <end position="332"/>
    </location>
</feature>
<evidence type="ECO:0000259" key="9">
    <source>
        <dbReference type="Pfam" id="PF01515"/>
    </source>
</evidence>
<proteinExistence type="inferred from homology"/>
<dbReference type="PANTHER" id="PTHR43356">
    <property type="entry name" value="PHOSPHATE ACETYLTRANSFERASE"/>
    <property type="match status" value="1"/>
</dbReference>
<dbReference type="InterPro" id="IPR002505">
    <property type="entry name" value="PTA_PTB"/>
</dbReference>
<dbReference type="Gene3D" id="3.40.50.10750">
    <property type="entry name" value="Isocitrate/Isopropylmalate dehydrogenase-like"/>
    <property type="match status" value="1"/>
</dbReference>
<evidence type="ECO:0000256" key="2">
    <source>
        <dbReference type="ARBA" id="ARBA00004989"/>
    </source>
</evidence>
<comment type="pathway">
    <text evidence="2">Metabolic intermediate biosynthesis; acetyl-CoA biosynthesis; acetyl-CoA from acetate: step 2/2.</text>
</comment>
<comment type="caution">
    <text evidence="10">The sequence shown here is derived from an EMBL/GenBank/DDBJ whole genome shotgun (WGS) entry which is preliminary data.</text>
</comment>
<comment type="catalytic activity">
    <reaction evidence="1">
        <text>acetyl-CoA + phosphate = acetyl phosphate + CoA</text>
        <dbReference type="Rhea" id="RHEA:19521"/>
        <dbReference type="ChEBI" id="CHEBI:22191"/>
        <dbReference type="ChEBI" id="CHEBI:43474"/>
        <dbReference type="ChEBI" id="CHEBI:57287"/>
        <dbReference type="ChEBI" id="CHEBI:57288"/>
        <dbReference type="EC" id="2.3.1.8"/>
    </reaction>
</comment>
<organism evidence="10 11">
    <name type="scientific">Candidatus Geothrix odensensis</name>
    <dbReference type="NCBI Taxonomy" id="2954440"/>
    <lineage>
        <taxon>Bacteria</taxon>
        <taxon>Pseudomonadati</taxon>
        <taxon>Acidobacteriota</taxon>
        <taxon>Holophagae</taxon>
        <taxon>Holophagales</taxon>
        <taxon>Holophagaceae</taxon>
        <taxon>Geothrix</taxon>
    </lineage>
</organism>
<evidence type="ECO:0000256" key="4">
    <source>
        <dbReference type="ARBA" id="ARBA00012707"/>
    </source>
</evidence>
<evidence type="ECO:0000256" key="6">
    <source>
        <dbReference type="ARBA" id="ARBA00022679"/>
    </source>
</evidence>
<comment type="similarity">
    <text evidence="3">Belongs to the phosphate acetyltransferase and butyryltransferase family.</text>
</comment>
<dbReference type="AlphaFoldDB" id="A0A936EZU4"/>
<dbReference type="InterPro" id="IPR042112">
    <property type="entry name" value="P_AcTrfase_dom2"/>
</dbReference>
<gene>
    <name evidence="10" type="primary">pta</name>
    <name evidence="10" type="ORF">IPN91_02500</name>
</gene>
<reference evidence="10 11" key="1">
    <citation type="submission" date="2020-10" db="EMBL/GenBank/DDBJ databases">
        <title>Connecting structure to function with the recovery of over 1000 high-quality activated sludge metagenome-assembled genomes encoding full-length rRNA genes using long-read sequencing.</title>
        <authorList>
            <person name="Singleton C.M."/>
            <person name="Petriglieri F."/>
            <person name="Kristensen J.M."/>
            <person name="Kirkegaard R.H."/>
            <person name="Michaelsen T.Y."/>
            <person name="Andersen M.H."/>
            <person name="Karst S.M."/>
            <person name="Dueholm M.S."/>
            <person name="Nielsen P.H."/>
            <person name="Albertsen M."/>
        </authorList>
    </citation>
    <scope>NUCLEOTIDE SEQUENCE [LARGE SCALE GENOMIC DNA]</scope>
    <source>
        <strain evidence="10">OdNE_18-Q3-R46-58_MAXAC.008</strain>
    </source>
</reference>
<dbReference type="Gene3D" id="3.40.50.10950">
    <property type="match status" value="1"/>
</dbReference>
<accession>A0A936EZU4</accession>
<dbReference type="EMBL" id="JADKCH010000001">
    <property type="protein sequence ID" value="MBK8571512.1"/>
    <property type="molecule type" value="Genomic_DNA"/>
</dbReference>
<evidence type="ECO:0000256" key="8">
    <source>
        <dbReference type="ARBA" id="ARBA00031108"/>
    </source>
</evidence>
<name>A0A936EZU4_9BACT</name>
<dbReference type="PIRSF" id="PIRSF000428">
    <property type="entry name" value="P_Ac_trans"/>
    <property type="match status" value="1"/>
</dbReference>
<dbReference type="InterPro" id="IPR012147">
    <property type="entry name" value="P_Ac_Bu_trans"/>
</dbReference>
<evidence type="ECO:0000256" key="3">
    <source>
        <dbReference type="ARBA" id="ARBA00005656"/>
    </source>
</evidence>
<dbReference type="GO" id="GO:0008959">
    <property type="term" value="F:phosphate acetyltransferase activity"/>
    <property type="evidence" value="ECO:0007669"/>
    <property type="project" value="UniProtKB-EC"/>
</dbReference>
<evidence type="ECO:0000256" key="7">
    <source>
        <dbReference type="ARBA" id="ARBA00023315"/>
    </source>
</evidence>
<dbReference type="InterPro" id="IPR042113">
    <property type="entry name" value="P_AcTrfase_dom1"/>
</dbReference>
<dbReference type="EC" id="2.3.1.8" evidence="4"/>
<evidence type="ECO:0000256" key="1">
    <source>
        <dbReference type="ARBA" id="ARBA00000705"/>
    </source>
</evidence>
<evidence type="ECO:0000313" key="10">
    <source>
        <dbReference type="EMBL" id="MBK8571512.1"/>
    </source>
</evidence>
<dbReference type="PANTHER" id="PTHR43356:SF3">
    <property type="entry name" value="PHOSPHATE ACETYLTRANSFERASE"/>
    <property type="match status" value="1"/>
</dbReference>
<dbReference type="Pfam" id="PF01515">
    <property type="entry name" value="PTA_PTB"/>
    <property type="match status" value="1"/>
</dbReference>
<evidence type="ECO:0000256" key="5">
    <source>
        <dbReference type="ARBA" id="ARBA00021528"/>
    </source>
</evidence>